<organism evidence="2 3">
    <name type="scientific">Miscanthus lutarioriparius</name>
    <dbReference type="NCBI Taxonomy" id="422564"/>
    <lineage>
        <taxon>Eukaryota</taxon>
        <taxon>Viridiplantae</taxon>
        <taxon>Streptophyta</taxon>
        <taxon>Embryophyta</taxon>
        <taxon>Tracheophyta</taxon>
        <taxon>Spermatophyta</taxon>
        <taxon>Magnoliopsida</taxon>
        <taxon>Liliopsida</taxon>
        <taxon>Poales</taxon>
        <taxon>Poaceae</taxon>
        <taxon>PACMAD clade</taxon>
        <taxon>Panicoideae</taxon>
        <taxon>Andropogonodae</taxon>
        <taxon>Andropogoneae</taxon>
        <taxon>Saccharinae</taxon>
        <taxon>Miscanthus</taxon>
    </lineage>
</organism>
<feature type="transmembrane region" description="Helical" evidence="1">
    <location>
        <begin position="246"/>
        <end position="267"/>
    </location>
</feature>
<feature type="transmembrane region" description="Helical" evidence="1">
    <location>
        <begin position="181"/>
        <end position="200"/>
    </location>
</feature>
<reference evidence="2" key="1">
    <citation type="submission" date="2020-10" db="EMBL/GenBank/DDBJ databases">
        <authorList>
            <person name="Han B."/>
            <person name="Lu T."/>
            <person name="Zhao Q."/>
            <person name="Huang X."/>
            <person name="Zhao Y."/>
        </authorList>
    </citation>
    <scope>NUCLEOTIDE SEQUENCE</scope>
</reference>
<keyword evidence="1" id="KW-1133">Transmembrane helix</keyword>
<feature type="transmembrane region" description="Helical" evidence="1">
    <location>
        <begin position="206"/>
        <end position="226"/>
    </location>
</feature>
<evidence type="ECO:0000313" key="3">
    <source>
        <dbReference type="Proteomes" id="UP000604825"/>
    </source>
</evidence>
<name>A0A811NAC3_9POAL</name>
<keyword evidence="1" id="KW-0812">Transmembrane</keyword>
<feature type="transmembrane region" description="Helical" evidence="1">
    <location>
        <begin position="20"/>
        <end position="38"/>
    </location>
</feature>
<protein>
    <submittedName>
        <fullName evidence="2">Uncharacterized protein</fullName>
    </submittedName>
</protein>
<dbReference type="AlphaFoldDB" id="A0A811NAC3"/>
<sequence length="351" mass="39247">MVRPPPSENTVSPPAPGSGAWFLGLILERTCIAIIVPVPRPYTPYKRPLFLYEYDATGTLESGDFRSLPVRHEHHDICRHQSVSVRLGPNADPFFSVEYKQAIVIHCTPADQIVEQQERCSKYSQQAIGFAISTYSGFLVSPKPYSTGDTVVKIATSAAFFVAIIADLASWRMKPRWGRALVYISTFHLMLMTFGIFISFDKDYGYLILLVLLIIMIAATLQRKIWHGVWQQSRDDNTTISQDLDLMFDLSALILNLDSIITMITTISGHFPSGLSKYEAAKTTGFFLFSTIVLSLYLMMVATVRTVALTVTSMYLDVLLMVLLVSTLISTSITFIYFLGQPLLEEGEVPT</sequence>
<evidence type="ECO:0000313" key="2">
    <source>
        <dbReference type="EMBL" id="CAD6221481.1"/>
    </source>
</evidence>
<feature type="transmembrane region" description="Helical" evidence="1">
    <location>
        <begin position="318"/>
        <end position="340"/>
    </location>
</feature>
<gene>
    <name evidence="2" type="ORF">NCGR_LOCUS14750</name>
</gene>
<proteinExistence type="predicted"/>
<dbReference type="EMBL" id="CAJGYO010000003">
    <property type="protein sequence ID" value="CAD6221481.1"/>
    <property type="molecule type" value="Genomic_DNA"/>
</dbReference>
<keyword evidence="1" id="KW-0472">Membrane</keyword>
<evidence type="ECO:0000256" key="1">
    <source>
        <dbReference type="SAM" id="Phobius"/>
    </source>
</evidence>
<comment type="caution">
    <text evidence="2">The sequence shown here is derived from an EMBL/GenBank/DDBJ whole genome shotgun (WGS) entry which is preliminary data.</text>
</comment>
<keyword evidence="3" id="KW-1185">Reference proteome</keyword>
<accession>A0A811NAC3</accession>
<dbReference type="OrthoDB" id="655425at2759"/>
<feature type="transmembrane region" description="Helical" evidence="1">
    <location>
        <begin position="287"/>
        <end position="311"/>
    </location>
</feature>
<dbReference type="Proteomes" id="UP000604825">
    <property type="component" value="Unassembled WGS sequence"/>
</dbReference>